<gene>
    <name evidence="16" type="primary">rsmB</name>
    <name evidence="16" type="ORF">F4V44_08550</name>
</gene>
<evidence type="ECO:0000256" key="11">
    <source>
        <dbReference type="ARBA" id="ARBA00030399"/>
    </source>
</evidence>
<dbReference type="InterPro" id="IPR035926">
    <property type="entry name" value="NusB-like_sf"/>
</dbReference>
<dbReference type="Gene3D" id="3.30.70.1170">
    <property type="entry name" value="Sun protein, domain 3"/>
    <property type="match status" value="1"/>
</dbReference>
<proteinExistence type="inferred from homology"/>
<comment type="subcellular location">
    <subcellularLocation>
        <location evidence="2">Cytoplasm</location>
    </subcellularLocation>
</comment>
<dbReference type="AlphaFoldDB" id="A0A5J5HW48"/>
<evidence type="ECO:0000256" key="2">
    <source>
        <dbReference type="ARBA" id="ARBA00004496"/>
    </source>
</evidence>
<comment type="caution">
    <text evidence="14">Lacks conserved residue(s) required for the propagation of feature annotation.</text>
</comment>
<organism evidence="16 17">
    <name type="scientific">Niallia endozanthoxylica</name>
    <dbReference type="NCBI Taxonomy" id="2036016"/>
    <lineage>
        <taxon>Bacteria</taxon>
        <taxon>Bacillati</taxon>
        <taxon>Bacillota</taxon>
        <taxon>Bacilli</taxon>
        <taxon>Bacillales</taxon>
        <taxon>Bacillaceae</taxon>
        <taxon>Niallia</taxon>
    </lineage>
</organism>
<keyword evidence="10 14" id="KW-0694">RNA-binding</keyword>
<name>A0A5J5HW48_9BACI</name>
<evidence type="ECO:0000256" key="3">
    <source>
        <dbReference type="ARBA" id="ARBA00007494"/>
    </source>
</evidence>
<protein>
    <recommendedName>
        <fullName evidence="4">16S rRNA (cytosine(967)-C(5))-methyltransferase</fullName>
        <ecNumber evidence="4">2.1.1.176</ecNumber>
    </recommendedName>
    <alternativeName>
        <fullName evidence="11">16S rRNA m5C967 methyltransferase</fullName>
    </alternativeName>
    <alternativeName>
        <fullName evidence="12">rRNA (cytosine-C(5)-)-methyltransferase RsmB</fullName>
    </alternativeName>
</protein>
<dbReference type="OrthoDB" id="9810297at2"/>
<dbReference type="EC" id="2.1.1.176" evidence="4"/>
<evidence type="ECO:0000259" key="15">
    <source>
        <dbReference type="PROSITE" id="PS51686"/>
    </source>
</evidence>
<dbReference type="Pfam" id="PF22458">
    <property type="entry name" value="RsmF-B_ferredox"/>
    <property type="match status" value="1"/>
</dbReference>
<dbReference type="Pfam" id="PF01029">
    <property type="entry name" value="NusB"/>
    <property type="match status" value="1"/>
</dbReference>
<dbReference type="PROSITE" id="PS01153">
    <property type="entry name" value="NOL1_NOP2_SUN"/>
    <property type="match status" value="1"/>
</dbReference>
<feature type="binding site" evidence="14">
    <location>
        <position position="285"/>
    </location>
    <ligand>
        <name>S-adenosyl-L-methionine</name>
        <dbReference type="ChEBI" id="CHEBI:59789"/>
    </ligand>
</feature>
<evidence type="ECO:0000313" key="16">
    <source>
        <dbReference type="EMBL" id="KAA9025923.1"/>
    </source>
</evidence>
<dbReference type="RefSeq" id="WP_150439574.1">
    <property type="nucleotide sequence ID" value="NZ_VYKL01000015.1"/>
</dbReference>
<comment type="similarity">
    <text evidence="3 14">Belongs to the class I-like SAM-binding methyltransferase superfamily. RsmB/NOP family.</text>
</comment>
<dbReference type="FunFam" id="3.40.50.150:FF:000022">
    <property type="entry name" value="Ribosomal RNA small subunit methyltransferase B"/>
    <property type="match status" value="1"/>
</dbReference>
<feature type="domain" description="SAM-dependent MTase RsmB/NOP-type" evidence="15">
    <location>
        <begin position="172"/>
        <end position="448"/>
    </location>
</feature>
<evidence type="ECO:0000256" key="10">
    <source>
        <dbReference type="ARBA" id="ARBA00022884"/>
    </source>
</evidence>
<feature type="binding site" evidence="14">
    <location>
        <position position="331"/>
    </location>
    <ligand>
        <name>S-adenosyl-L-methionine</name>
        <dbReference type="ChEBI" id="CHEBI:59789"/>
    </ligand>
</feature>
<dbReference type="PANTHER" id="PTHR22807">
    <property type="entry name" value="NOP2 YEAST -RELATED NOL1/NOP2/FMU SUN DOMAIN-CONTAINING"/>
    <property type="match status" value="1"/>
</dbReference>
<evidence type="ECO:0000256" key="5">
    <source>
        <dbReference type="ARBA" id="ARBA00022490"/>
    </source>
</evidence>
<evidence type="ECO:0000256" key="4">
    <source>
        <dbReference type="ARBA" id="ARBA00012140"/>
    </source>
</evidence>
<dbReference type="InterPro" id="IPR018314">
    <property type="entry name" value="RsmB/NOL1/NOP2-like_CS"/>
</dbReference>
<dbReference type="GO" id="GO:0003723">
    <property type="term" value="F:RNA binding"/>
    <property type="evidence" value="ECO:0007669"/>
    <property type="project" value="UniProtKB-UniRule"/>
</dbReference>
<evidence type="ECO:0000256" key="7">
    <source>
        <dbReference type="ARBA" id="ARBA00022603"/>
    </source>
</evidence>
<dbReference type="CDD" id="cd02440">
    <property type="entry name" value="AdoMet_MTases"/>
    <property type="match status" value="1"/>
</dbReference>
<dbReference type="SUPFAM" id="SSF53335">
    <property type="entry name" value="S-adenosyl-L-methionine-dependent methyltransferases"/>
    <property type="match status" value="1"/>
</dbReference>
<evidence type="ECO:0000256" key="13">
    <source>
        <dbReference type="ARBA" id="ARBA00047283"/>
    </source>
</evidence>
<keyword evidence="9 14" id="KW-0949">S-adenosyl-L-methionine</keyword>
<dbReference type="PRINTS" id="PR02008">
    <property type="entry name" value="RCMTFAMILY"/>
</dbReference>
<evidence type="ECO:0000256" key="8">
    <source>
        <dbReference type="ARBA" id="ARBA00022679"/>
    </source>
</evidence>
<dbReference type="InterPro" id="IPR001678">
    <property type="entry name" value="MeTrfase_RsmB-F_NOP2_dom"/>
</dbReference>
<accession>A0A5J5HW48</accession>
<dbReference type="NCBIfam" id="TIGR00563">
    <property type="entry name" value="rsmB"/>
    <property type="match status" value="1"/>
</dbReference>
<reference evidence="16 17" key="1">
    <citation type="submission" date="2019-09" db="EMBL/GenBank/DDBJ databases">
        <title>Whole genome sequences of isolates from the Mars Exploration Rovers.</title>
        <authorList>
            <person name="Seuylemezian A."/>
            <person name="Vaishampayan P."/>
        </authorList>
    </citation>
    <scope>NUCLEOTIDE SEQUENCE [LARGE SCALE GENOMIC DNA]</scope>
    <source>
        <strain evidence="16 17">MER_TA_151</strain>
    </source>
</reference>
<dbReference type="InterPro" id="IPR023267">
    <property type="entry name" value="RCMT"/>
</dbReference>
<comment type="function">
    <text evidence="1">Specifically methylates the cytosine at position 967 (m5C967) of 16S rRNA.</text>
</comment>
<dbReference type="EMBL" id="VYKL01000015">
    <property type="protein sequence ID" value="KAA9025923.1"/>
    <property type="molecule type" value="Genomic_DNA"/>
</dbReference>
<dbReference type="Proteomes" id="UP000326671">
    <property type="component" value="Unassembled WGS sequence"/>
</dbReference>
<dbReference type="Pfam" id="PF01189">
    <property type="entry name" value="Methyltr_RsmB-F"/>
    <property type="match status" value="1"/>
</dbReference>
<sequence length="449" mass="51415">MKNKRKNVREAALEILELIEKNQSYSNLLLNNVIKKNELESKDIGLLTELTYGTLQRKMTLDFYLSPFLLKNKKVENWVRQLLRMTVYQMVYLDKIPDRAAIFEAVEIAKKRGHKGISSLINGVLRSIQREGIPSFETIEDPTERLSVSTSHPLWLVKRWVQQFGYENTKEMCELNLTAPVMTGRVNTTKISRDKCLALLEEEGFAVEASPVVPEAILCYKGNLANSEVFRQGFLTIQDESSMLVALSLGVKENQYVLDACGAPGGKTTHIAERLHGTGEVISLDLHEHKVKLIRENAERLDLPNIKAKTLDSRHVQEHFEKESFDRILLDAPCSGLGVMRRKPDIKYTKKEEDVFQLQKIQKSLIESVSPLLKKGGILVYSTCTIDQEENQQVVEEFLRQHAEFERDLTVRDRMPDKIKPYVENGEMQILPQYMNSDGFYIACLRKKG</sequence>
<dbReference type="InterPro" id="IPR029063">
    <property type="entry name" value="SAM-dependent_MTases_sf"/>
</dbReference>
<keyword evidence="8 14" id="KW-0808">Transferase</keyword>
<dbReference type="InterPro" id="IPR049560">
    <property type="entry name" value="MeTrfase_RsmB-F_NOP2_cat"/>
</dbReference>
<evidence type="ECO:0000256" key="9">
    <source>
        <dbReference type="ARBA" id="ARBA00022691"/>
    </source>
</evidence>
<evidence type="ECO:0000256" key="1">
    <source>
        <dbReference type="ARBA" id="ARBA00002724"/>
    </source>
</evidence>
<keyword evidence="5" id="KW-0963">Cytoplasm</keyword>
<evidence type="ECO:0000256" key="12">
    <source>
        <dbReference type="ARBA" id="ARBA00031088"/>
    </source>
</evidence>
<dbReference type="FunFam" id="3.30.70.1170:FF:000003">
    <property type="entry name" value="16S rRNA (Cytosine(967)-C(5))-methyltransferase RsmB"/>
    <property type="match status" value="1"/>
</dbReference>
<dbReference type="Gene3D" id="1.10.940.10">
    <property type="entry name" value="NusB-like"/>
    <property type="match status" value="1"/>
</dbReference>
<keyword evidence="17" id="KW-1185">Reference proteome</keyword>
<dbReference type="InterPro" id="IPR006027">
    <property type="entry name" value="NusB_RsmB_TIM44"/>
</dbReference>
<feature type="binding site" evidence="14">
    <location>
        <position position="312"/>
    </location>
    <ligand>
        <name>S-adenosyl-L-methionine</name>
        <dbReference type="ChEBI" id="CHEBI:59789"/>
    </ligand>
</feature>
<evidence type="ECO:0000256" key="6">
    <source>
        <dbReference type="ARBA" id="ARBA00022552"/>
    </source>
</evidence>
<dbReference type="GO" id="GO:0006355">
    <property type="term" value="P:regulation of DNA-templated transcription"/>
    <property type="evidence" value="ECO:0007669"/>
    <property type="project" value="InterPro"/>
</dbReference>
<dbReference type="Gene3D" id="3.40.50.150">
    <property type="entry name" value="Vaccinia Virus protein VP39"/>
    <property type="match status" value="1"/>
</dbReference>
<dbReference type="GO" id="GO:0008649">
    <property type="term" value="F:rRNA methyltransferase activity"/>
    <property type="evidence" value="ECO:0007669"/>
    <property type="project" value="InterPro"/>
</dbReference>
<keyword evidence="6" id="KW-0698">rRNA processing</keyword>
<dbReference type="GO" id="GO:0005737">
    <property type="term" value="C:cytoplasm"/>
    <property type="evidence" value="ECO:0007669"/>
    <property type="project" value="UniProtKB-SubCell"/>
</dbReference>
<dbReference type="PROSITE" id="PS51686">
    <property type="entry name" value="SAM_MT_RSMB_NOP"/>
    <property type="match status" value="1"/>
</dbReference>
<comment type="caution">
    <text evidence="16">The sequence shown here is derived from an EMBL/GenBank/DDBJ whole genome shotgun (WGS) entry which is preliminary data.</text>
</comment>
<keyword evidence="7 14" id="KW-0489">Methyltransferase</keyword>
<dbReference type="InterPro" id="IPR054728">
    <property type="entry name" value="RsmB-like_ferredoxin"/>
</dbReference>
<dbReference type="InterPro" id="IPR004573">
    <property type="entry name" value="rRNA_ssu_MeTfrase_B"/>
</dbReference>
<dbReference type="SUPFAM" id="SSF48013">
    <property type="entry name" value="NusB-like"/>
    <property type="match status" value="1"/>
</dbReference>
<evidence type="ECO:0000256" key="14">
    <source>
        <dbReference type="PROSITE-ProRule" id="PRU01023"/>
    </source>
</evidence>
<dbReference type="PANTHER" id="PTHR22807:SF53">
    <property type="entry name" value="RIBOSOMAL RNA SMALL SUBUNIT METHYLTRANSFERASE B-RELATED"/>
    <property type="match status" value="1"/>
</dbReference>
<feature type="active site" description="Nucleophile" evidence="14">
    <location>
        <position position="384"/>
    </location>
</feature>
<dbReference type="NCBIfam" id="NF011494">
    <property type="entry name" value="PRK14902.1"/>
    <property type="match status" value="1"/>
</dbReference>
<dbReference type="FunFam" id="1.10.940.10:FF:000006">
    <property type="entry name" value="16S rRNA (Cytosine(967)-C(5))-methyltransferase RsmB"/>
    <property type="match status" value="1"/>
</dbReference>
<evidence type="ECO:0000313" key="17">
    <source>
        <dbReference type="Proteomes" id="UP000326671"/>
    </source>
</evidence>
<comment type="catalytic activity">
    <reaction evidence="13">
        <text>cytidine(967) in 16S rRNA + S-adenosyl-L-methionine = 5-methylcytidine(967) in 16S rRNA + S-adenosyl-L-homocysteine + H(+)</text>
        <dbReference type="Rhea" id="RHEA:42748"/>
        <dbReference type="Rhea" id="RHEA-COMP:10219"/>
        <dbReference type="Rhea" id="RHEA-COMP:10220"/>
        <dbReference type="ChEBI" id="CHEBI:15378"/>
        <dbReference type="ChEBI" id="CHEBI:57856"/>
        <dbReference type="ChEBI" id="CHEBI:59789"/>
        <dbReference type="ChEBI" id="CHEBI:74483"/>
        <dbReference type="ChEBI" id="CHEBI:82748"/>
        <dbReference type="EC" id="2.1.1.176"/>
    </reaction>
</comment>